<dbReference type="GO" id="GO:0016020">
    <property type="term" value="C:membrane"/>
    <property type="evidence" value="ECO:0007669"/>
    <property type="project" value="UniProtKB-SubCell"/>
</dbReference>
<keyword evidence="4 6" id="KW-0472">Membrane</keyword>
<protein>
    <submittedName>
        <fullName evidence="7">Divalent metal cation transporter</fullName>
    </submittedName>
</protein>
<evidence type="ECO:0000256" key="1">
    <source>
        <dbReference type="ARBA" id="ARBA00004141"/>
    </source>
</evidence>
<dbReference type="AlphaFoldDB" id="A0A4Z1CFF1"/>
<organism evidence="7 8">
    <name type="scientific">Nocardioides eburneiflavus</name>
    <dbReference type="NCBI Taxonomy" id="2518372"/>
    <lineage>
        <taxon>Bacteria</taxon>
        <taxon>Bacillati</taxon>
        <taxon>Actinomycetota</taxon>
        <taxon>Actinomycetes</taxon>
        <taxon>Propionibacteriales</taxon>
        <taxon>Nocardioidaceae</taxon>
        <taxon>Nocardioides</taxon>
    </lineage>
</organism>
<feature type="transmembrane region" description="Helical" evidence="6">
    <location>
        <begin position="251"/>
        <end position="279"/>
    </location>
</feature>
<feature type="transmembrane region" description="Helical" evidence="6">
    <location>
        <begin position="361"/>
        <end position="385"/>
    </location>
</feature>
<feature type="transmembrane region" description="Helical" evidence="6">
    <location>
        <begin position="37"/>
        <end position="56"/>
    </location>
</feature>
<feature type="transmembrane region" description="Helical" evidence="6">
    <location>
        <begin position="397"/>
        <end position="417"/>
    </location>
</feature>
<dbReference type="OrthoDB" id="141480at2"/>
<feature type="transmembrane region" description="Helical" evidence="6">
    <location>
        <begin position="172"/>
        <end position="190"/>
    </location>
</feature>
<feature type="transmembrane region" description="Helical" evidence="6">
    <location>
        <begin position="105"/>
        <end position="127"/>
    </location>
</feature>
<feature type="transmembrane region" description="Helical" evidence="6">
    <location>
        <begin position="147"/>
        <end position="165"/>
    </location>
</feature>
<evidence type="ECO:0000256" key="3">
    <source>
        <dbReference type="ARBA" id="ARBA00022989"/>
    </source>
</evidence>
<dbReference type="Proteomes" id="UP000297496">
    <property type="component" value="Unassembled WGS sequence"/>
</dbReference>
<keyword evidence="2 6" id="KW-0812">Transmembrane</keyword>
<evidence type="ECO:0000256" key="5">
    <source>
        <dbReference type="SAM" id="MobiDB-lite"/>
    </source>
</evidence>
<dbReference type="InterPro" id="IPR001046">
    <property type="entry name" value="NRAMP_fam"/>
</dbReference>
<evidence type="ECO:0000313" key="8">
    <source>
        <dbReference type="Proteomes" id="UP000297496"/>
    </source>
</evidence>
<dbReference type="GO" id="GO:0046873">
    <property type="term" value="F:metal ion transmembrane transporter activity"/>
    <property type="evidence" value="ECO:0007669"/>
    <property type="project" value="InterPro"/>
</dbReference>
<dbReference type="RefSeq" id="WP_135839410.1">
    <property type="nucleotide sequence ID" value="NZ_SRRO01000001.1"/>
</dbReference>
<comment type="subcellular location">
    <subcellularLocation>
        <location evidence="1">Membrane</location>
        <topology evidence="1">Multi-pass membrane protein</topology>
    </subcellularLocation>
</comment>
<keyword evidence="8" id="KW-1185">Reference proteome</keyword>
<keyword evidence="3 6" id="KW-1133">Transmembrane helix</keyword>
<dbReference type="EMBL" id="SRRO01000001">
    <property type="protein sequence ID" value="TGN64905.1"/>
    <property type="molecule type" value="Genomic_DNA"/>
</dbReference>
<dbReference type="Pfam" id="PF01566">
    <property type="entry name" value="Nramp"/>
    <property type="match status" value="1"/>
</dbReference>
<accession>A0A4Z1CFF1</accession>
<feature type="transmembrane region" description="Helical" evidence="6">
    <location>
        <begin position="62"/>
        <end position="84"/>
    </location>
</feature>
<evidence type="ECO:0000313" key="7">
    <source>
        <dbReference type="EMBL" id="TGN64905.1"/>
    </source>
</evidence>
<feature type="region of interest" description="Disordered" evidence="5">
    <location>
        <begin position="1"/>
        <end position="30"/>
    </location>
</feature>
<evidence type="ECO:0000256" key="2">
    <source>
        <dbReference type="ARBA" id="ARBA00022692"/>
    </source>
</evidence>
<evidence type="ECO:0000256" key="6">
    <source>
        <dbReference type="SAM" id="Phobius"/>
    </source>
</evidence>
<proteinExistence type="predicted"/>
<sequence length="426" mass="43288">MTQHTPADTPAGKPAGKPAGDQPAGQQPAQASGFSRTAVMGAVFLMATSAIGPGFITQTANFTITLGAAFACAIAISIVVDIAVQMNVWRVIGVSGLRAHQLGNAVLPGVGFLLAGLVFLGGVVFNIGNIAGAGLGVNAMLGLDPRIGGAVSAAIAVGIFLSRRAGVALDRIVVLLGLLMIVATLAIAVTSSPPVGEALVSVVAPDTFDFVATTTIIGGTVGGYITYAGAHRLLDSGLTGPQHVGDITRSSIVSILVTGLMRILLFLAILGVVAGGAVLSQDAVGGPAGAAFSAAAGEAGLRVFGVILWSAALTSVIGAAYTSVSFVTTSATAERTRSLITVAFIAFCAVVYLIIEQAPTQLLIFAGTFNGLILPIGFGVLLWVAWRRRDLLHGYRYPGWLLAVGAIAWLLTLYLGYNALLLLGDL</sequence>
<feature type="transmembrane region" description="Helical" evidence="6">
    <location>
        <begin position="210"/>
        <end position="230"/>
    </location>
</feature>
<evidence type="ECO:0000256" key="4">
    <source>
        <dbReference type="ARBA" id="ARBA00023136"/>
    </source>
</evidence>
<reference evidence="7 8" key="1">
    <citation type="submission" date="2019-04" db="EMBL/GenBank/DDBJ databases">
        <title>Three New Species of Nocardioides, Nocardioides euryhalodurans sp. nov., Nocardioides seonyuensis sp. nov. and Nocardioides eburneoflavus sp. nov. Isolated from Soil.</title>
        <authorList>
            <person name="Roh S.G."/>
            <person name="Lee C."/>
            <person name="Kim M.-K."/>
            <person name="Kim S.B."/>
        </authorList>
    </citation>
    <scope>NUCLEOTIDE SEQUENCE [LARGE SCALE GENOMIC DNA]</scope>
    <source>
        <strain evidence="7 8">MMS17-SY213</strain>
    </source>
</reference>
<comment type="caution">
    <text evidence="7">The sequence shown here is derived from an EMBL/GenBank/DDBJ whole genome shotgun (WGS) entry which is preliminary data.</text>
</comment>
<gene>
    <name evidence="7" type="ORF">EXE59_13735</name>
</gene>
<feature type="transmembrane region" description="Helical" evidence="6">
    <location>
        <begin position="336"/>
        <end position="355"/>
    </location>
</feature>
<feature type="transmembrane region" description="Helical" evidence="6">
    <location>
        <begin position="299"/>
        <end position="324"/>
    </location>
</feature>
<name>A0A4Z1CFF1_9ACTN</name>